<dbReference type="InParanoid" id="A0A2K1IFP1"/>
<evidence type="ECO:0000313" key="2">
    <source>
        <dbReference type="EnsemblPlants" id="Pp3c24_5736V3.1"/>
    </source>
</evidence>
<keyword evidence="3" id="KW-1185">Reference proteome</keyword>
<evidence type="ECO:0000313" key="3">
    <source>
        <dbReference type="Proteomes" id="UP000006727"/>
    </source>
</evidence>
<dbReference type="EMBL" id="ABEU02000024">
    <property type="protein sequence ID" value="PNR28088.1"/>
    <property type="molecule type" value="Genomic_DNA"/>
</dbReference>
<dbReference type="AlphaFoldDB" id="A0A2K1IFP1"/>
<name>A0A2K1IFP1_PHYPA</name>
<dbReference type="Gramene" id="Pp3c24_5736V3.1">
    <property type="protein sequence ID" value="Pp3c24_5736V3.1"/>
    <property type="gene ID" value="Pp3c24_5736"/>
</dbReference>
<reference evidence="1 3" key="2">
    <citation type="journal article" date="2018" name="Plant J.">
        <title>The Physcomitrella patens chromosome-scale assembly reveals moss genome structure and evolution.</title>
        <authorList>
            <person name="Lang D."/>
            <person name="Ullrich K.K."/>
            <person name="Murat F."/>
            <person name="Fuchs J."/>
            <person name="Jenkins J."/>
            <person name="Haas F.B."/>
            <person name="Piednoel M."/>
            <person name="Gundlach H."/>
            <person name="Van Bel M."/>
            <person name="Meyberg R."/>
            <person name="Vives C."/>
            <person name="Morata J."/>
            <person name="Symeonidi A."/>
            <person name="Hiss M."/>
            <person name="Muchero W."/>
            <person name="Kamisugi Y."/>
            <person name="Saleh O."/>
            <person name="Blanc G."/>
            <person name="Decker E.L."/>
            <person name="van Gessel N."/>
            <person name="Grimwood J."/>
            <person name="Hayes R.D."/>
            <person name="Graham S.W."/>
            <person name="Gunter L.E."/>
            <person name="McDaniel S.F."/>
            <person name="Hoernstein S.N.W."/>
            <person name="Larsson A."/>
            <person name="Li F.W."/>
            <person name="Perroud P.F."/>
            <person name="Phillips J."/>
            <person name="Ranjan P."/>
            <person name="Rokshar D.S."/>
            <person name="Rothfels C.J."/>
            <person name="Schneider L."/>
            <person name="Shu S."/>
            <person name="Stevenson D.W."/>
            <person name="Thummler F."/>
            <person name="Tillich M."/>
            <person name="Villarreal Aguilar J.C."/>
            <person name="Widiez T."/>
            <person name="Wong G.K."/>
            <person name="Wymore A."/>
            <person name="Zhang Y."/>
            <person name="Zimmer A.D."/>
            <person name="Quatrano R.S."/>
            <person name="Mayer K.F.X."/>
            <person name="Goodstein D."/>
            <person name="Casacuberta J.M."/>
            <person name="Vandepoele K."/>
            <person name="Reski R."/>
            <person name="Cuming A.C."/>
            <person name="Tuskan G.A."/>
            <person name="Maumus F."/>
            <person name="Salse J."/>
            <person name="Schmutz J."/>
            <person name="Rensing S.A."/>
        </authorList>
    </citation>
    <scope>NUCLEOTIDE SEQUENCE [LARGE SCALE GENOMIC DNA]</scope>
    <source>
        <strain evidence="2 3">cv. Gransden 2004</strain>
    </source>
</reference>
<gene>
    <name evidence="1" type="ORF">PHYPA_028680</name>
</gene>
<evidence type="ECO:0000313" key="1">
    <source>
        <dbReference type="EMBL" id="PNR28088.1"/>
    </source>
</evidence>
<dbReference type="Proteomes" id="UP000006727">
    <property type="component" value="Chromosome 24"/>
</dbReference>
<accession>A0A2K1IFP1</accession>
<organism evidence="1">
    <name type="scientific">Physcomitrium patens</name>
    <name type="common">Spreading-leaved earth moss</name>
    <name type="synonym">Physcomitrella patens</name>
    <dbReference type="NCBI Taxonomy" id="3218"/>
    <lineage>
        <taxon>Eukaryota</taxon>
        <taxon>Viridiplantae</taxon>
        <taxon>Streptophyta</taxon>
        <taxon>Embryophyta</taxon>
        <taxon>Bryophyta</taxon>
        <taxon>Bryophytina</taxon>
        <taxon>Bryopsida</taxon>
        <taxon>Funariidae</taxon>
        <taxon>Funariales</taxon>
        <taxon>Funariaceae</taxon>
        <taxon>Physcomitrium</taxon>
    </lineage>
</organism>
<reference evidence="2" key="3">
    <citation type="submission" date="2020-12" db="UniProtKB">
        <authorList>
            <consortium name="EnsemblPlants"/>
        </authorList>
    </citation>
    <scope>IDENTIFICATION</scope>
</reference>
<protein>
    <submittedName>
        <fullName evidence="1 2">Uncharacterized protein</fullName>
    </submittedName>
</protein>
<dbReference type="EnsemblPlants" id="Pp3c24_5736V3.1">
    <property type="protein sequence ID" value="Pp3c24_5736V3.1"/>
    <property type="gene ID" value="Pp3c24_5736"/>
</dbReference>
<proteinExistence type="predicted"/>
<sequence length="76" mass="8817">MKFLNDDQALKLFLNYAFFGFNDENFLLFKNEAHDIIKSCSALSLSFEDNKVNDCIMHAQLQYTSIKDKNSMKGNK</sequence>
<reference evidence="1 3" key="1">
    <citation type="journal article" date="2008" name="Science">
        <title>The Physcomitrella genome reveals evolutionary insights into the conquest of land by plants.</title>
        <authorList>
            <person name="Rensing S."/>
            <person name="Lang D."/>
            <person name="Zimmer A."/>
            <person name="Terry A."/>
            <person name="Salamov A."/>
            <person name="Shapiro H."/>
            <person name="Nishiyama T."/>
            <person name="Perroud P.-F."/>
            <person name="Lindquist E."/>
            <person name="Kamisugi Y."/>
            <person name="Tanahashi T."/>
            <person name="Sakakibara K."/>
            <person name="Fujita T."/>
            <person name="Oishi K."/>
            <person name="Shin-I T."/>
            <person name="Kuroki Y."/>
            <person name="Toyoda A."/>
            <person name="Suzuki Y."/>
            <person name="Hashimoto A."/>
            <person name="Yamaguchi K."/>
            <person name="Sugano A."/>
            <person name="Kohara Y."/>
            <person name="Fujiyama A."/>
            <person name="Anterola A."/>
            <person name="Aoki S."/>
            <person name="Ashton N."/>
            <person name="Barbazuk W.B."/>
            <person name="Barker E."/>
            <person name="Bennetzen J."/>
            <person name="Bezanilla M."/>
            <person name="Blankenship R."/>
            <person name="Cho S.H."/>
            <person name="Dutcher S."/>
            <person name="Estelle M."/>
            <person name="Fawcett J.A."/>
            <person name="Gundlach H."/>
            <person name="Hanada K."/>
            <person name="Heyl A."/>
            <person name="Hicks K.A."/>
            <person name="Hugh J."/>
            <person name="Lohr M."/>
            <person name="Mayer K."/>
            <person name="Melkozernov A."/>
            <person name="Murata T."/>
            <person name="Nelson D."/>
            <person name="Pils B."/>
            <person name="Prigge M."/>
            <person name="Reiss B."/>
            <person name="Renner T."/>
            <person name="Rombauts S."/>
            <person name="Rushton P."/>
            <person name="Sanderfoot A."/>
            <person name="Schween G."/>
            <person name="Shiu S.-H."/>
            <person name="Stueber K."/>
            <person name="Theodoulou F.L."/>
            <person name="Tu H."/>
            <person name="Van de Peer Y."/>
            <person name="Verrier P.J."/>
            <person name="Waters E."/>
            <person name="Wood A."/>
            <person name="Yang L."/>
            <person name="Cove D."/>
            <person name="Cuming A."/>
            <person name="Hasebe M."/>
            <person name="Lucas S."/>
            <person name="Mishler D.B."/>
            <person name="Reski R."/>
            <person name="Grigoriev I."/>
            <person name="Quatrano R.S."/>
            <person name="Boore J.L."/>
        </authorList>
    </citation>
    <scope>NUCLEOTIDE SEQUENCE [LARGE SCALE GENOMIC DNA]</scope>
    <source>
        <strain evidence="2 3">cv. Gransden 2004</strain>
    </source>
</reference>